<dbReference type="InterPro" id="IPR009693">
    <property type="entry name" value="Glucitol_operon_activator"/>
</dbReference>
<gene>
    <name evidence="1" type="ORF">ACCQ42_03500</name>
</gene>
<name>A0ABW9MBY1_9FIRM</name>
<keyword evidence="2" id="KW-1185">Reference proteome</keyword>
<evidence type="ECO:0000313" key="1">
    <source>
        <dbReference type="EMBL" id="MFO3666832.1"/>
    </source>
</evidence>
<protein>
    <submittedName>
        <fullName evidence="1">Transcriptional regulator GutM</fullName>
    </submittedName>
</protein>
<sequence>MNKIIFILIIIFILQVLLRWRQVKYYNDKVREIYHLHKNGYMGIGMDKGRFHGRNIVVIVVGIDSRIKEAEILSGISVFAKFRTMKDLLGADINMIEGKKSYRQYSKSINNAIDQIRREKNK</sequence>
<evidence type="ECO:0000313" key="2">
    <source>
        <dbReference type="Proteomes" id="UP001637994"/>
    </source>
</evidence>
<dbReference type="EMBL" id="JBGMEF010000017">
    <property type="protein sequence ID" value="MFO3666832.1"/>
    <property type="molecule type" value="Genomic_DNA"/>
</dbReference>
<reference evidence="1 2" key="1">
    <citation type="journal article" date="2025" name="Anaerobe">
        <title>Description of Anaerococcus kampingiae sp. nov., Anaerococcus groningensis sp. nov., Anaerococcus martiniensis sp. nov., and Anaerococcus cruorum sp. nov., isolated from human clinical specimens.</title>
        <authorList>
            <person name="Boiten K.E."/>
            <person name="Meijer J."/>
            <person name="van Wezel E.M."/>
            <person name="Veloo A.C.M."/>
        </authorList>
    </citation>
    <scope>NUCLEOTIDE SEQUENCE [LARGE SCALE GENOMIC DNA]</scope>
    <source>
        <strain evidence="1 2">ENR0874</strain>
    </source>
</reference>
<comment type="caution">
    <text evidence="1">The sequence shown here is derived from an EMBL/GenBank/DDBJ whole genome shotgun (WGS) entry which is preliminary data.</text>
</comment>
<organism evidence="1 2">
    <name type="scientific">Anaerococcus kampingae</name>
    <dbReference type="NCBI Taxonomy" id="3115614"/>
    <lineage>
        <taxon>Bacteria</taxon>
        <taxon>Bacillati</taxon>
        <taxon>Bacillota</taxon>
        <taxon>Tissierellia</taxon>
        <taxon>Tissierellales</taxon>
        <taxon>Peptoniphilaceae</taxon>
        <taxon>Anaerococcus</taxon>
    </lineage>
</organism>
<proteinExistence type="predicted"/>
<accession>A0ABW9MBY1</accession>
<dbReference type="RefSeq" id="WP_410035396.1">
    <property type="nucleotide sequence ID" value="NZ_JBGMEF010000017.1"/>
</dbReference>
<dbReference type="Pfam" id="PF06923">
    <property type="entry name" value="GutM"/>
    <property type="match status" value="1"/>
</dbReference>
<dbReference type="Proteomes" id="UP001637994">
    <property type="component" value="Unassembled WGS sequence"/>
</dbReference>